<dbReference type="GO" id="GO:0016787">
    <property type="term" value="F:hydrolase activity"/>
    <property type="evidence" value="ECO:0007669"/>
    <property type="project" value="InterPro"/>
</dbReference>
<dbReference type="Proteomes" id="UP000579531">
    <property type="component" value="Unassembled WGS sequence"/>
</dbReference>
<dbReference type="InterPro" id="IPR029058">
    <property type="entry name" value="AB_hydrolase_fold"/>
</dbReference>
<dbReference type="SUPFAM" id="SSF53474">
    <property type="entry name" value="alpha/beta-Hydrolases"/>
    <property type="match status" value="1"/>
</dbReference>
<dbReference type="GeneID" id="93843618"/>
<evidence type="ECO:0000256" key="1">
    <source>
        <dbReference type="SAM" id="MobiDB-lite"/>
    </source>
</evidence>
<comment type="caution">
    <text evidence="3">The sequence shown here is derived from an EMBL/GenBank/DDBJ whole genome shotgun (WGS) entry which is preliminary data.</text>
</comment>
<dbReference type="EMBL" id="JACHLX010000001">
    <property type="protein sequence ID" value="MBB5816172.1"/>
    <property type="molecule type" value="Genomic_DNA"/>
</dbReference>
<protein>
    <recommendedName>
        <fullName evidence="2">Xaa-Pro dipeptidyl-peptidase-like domain-containing protein</fullName>
    </recommendedName>
</protein>
<proteinExistence type="predicted"/>
<accession>A0AA89Q885</accession>
<evidence type="ECO:0000313" key="3">
    <source>
        <dbReference type="EMBL" id="MBB5816172.1"/>
    </source>
</evidence>
<feature type="region of interest" description="Disordered" evidence="1">
    <location>
        <begin position="123"/>
        <end position="144"/>
    </location>
</feature>
<gene>
    <name evidence="3" type="ORF">HNR72_007200</name>
</gene>
<sequence>MRDGVALAADLYSAAPAPETTARPVLLERTPYGRRAQRGSDQDRADAPLPRPEDIARHFTDAGYHVVRQDCRGRGDSEGTFVMYLGEGPDGADTIARPTRAAVGSNSLSTSAGDLAASLRRTSRAWSSRTGRRLRQSSAKNAASAERCRTRSGCSGSCAGASPSSAAETVVKYMLSVARTTASLSTSCAAPVITTRPSHQGRLRHLGLPERRHPRRAPGGQFGPLGVVLMVMLLQIDEVKVAPRPLVLVPSARVWPHLTVKHEHPSCVAVQYPVPAATPGGQLTLRFQRPPGSRSARACWTMYRI</sequence>
<organism evidence="3 4">
    <name type="scientific">Streptomyces collinus</name>
    <dbReference type="NCBI Taxonomy" id="42684"/>
    <lineage>
        <taxon>Bacteria</taxon>
        <taxon>Bacillati</taxon>
        <taxon>Actinomycetota</taxon>
        <taxon>Actinomycetes</taxon>
        <taxon>Kitasatosporales</taxon>
        <taxon>Streptomycetaceae</taxon>
        <taxon>Streptomyces</taxon>
    </lineage>
</organism>
<dbReference type="AlphaFoldDB" id="A0AA89Q885"/>
<dbReference type="Gene3D" id="3.40.50.1820">
    <property type="entry name" value="alpha/beta hydrolase"/>
    <property type="match status" value="1"/>
</dbReference>
<dbReference type="Pfam" id="PF02129">
    <property type="entry name" value="Peptidase_S15"/>
    <property type="match status" value="1"/>
</dbReference>
<name>A0AA89Q885_STRCU</name>
<dbReference type="RefSeq" id="WP_311241173.1">
    <property type="nucleotide sequence ID" value="NZ_BAABFE010000005.1"/>
</dbReference>
<feature type="domain" description="Xaa-Pro dipeptidyl-peptidase-like" evidence="2">
    <location>
        <begin position="3"/>
        <end position="96"/>
    </location>
</feature>
<feature type="region of interest" description="Disordered" evidence="1">
    <location>
        <begin position="22"/>
        <end position="51"/>
    </location>
</feature>
<evidence type="ECO:0000313" key="4">
    <source>
        <dbReference type="Proteomes" id="UP000579531"/>
    </source>
</evidence>
<evidence type="ECO:0000259" key="2">
    <source>
        <dbReference type="Pfam" id="PF02129"/>
    </source>
</evidence>
<reference evidence="3 4" key="1">
    <citation type="submission" date="2020-08" db="EMBL/GenBank/DDBJ databases">
        <title>Sequencing the genomes of 1000 actinobacteria strains.</title>
        <authorList>
            <person name="Klenk H.-P."/>
        </authorList>
    </citation>
    <scope>NUCLEOTIDE SEQUENCE [LARGE SCALE GENOMIC DNA]</scope>
    <source>
        <strain evidence="3 4">DSM 40129</strain>
    </source>
</reference>
<keyword evidence="4" id="KW-1185">Reference proteome</keyword>
<dbReference type="InterPro" id="IPR000383">
    <property type="entry name" value="Xaa-Pro-like_dom"/>
</dbReference>
<dbReference type="NCBIfam" id="TIGR00976">
    <property type="entry name" value="CocE_NonD"/>
    <property type="match status" value="1"/>
</dbReference>
<feature type="compositionally biased region" description="Basic and acidic residues" evidence="1">
    <location>
        <begin position="38"/>
        <end position="51"/>
    </location>
</feature>
<dbReference type="InterPro" id="IPR005674">
    <property type="entry name" value="CocE/Ser_esterase"/>
</dbReference>